<dbReference type="PANTHER" id="PTHR37299:SF1">
    <property type="entry name" value="STAGE 0 SPORULATION PROTEIN A HOMOLOG"/>
    <property type="match status" value="1"/>
</dbReference>
<protein>
    <submittedName>
        <fullName evidence="4">Response regulator transcription factor</fullName>
    </submittedName>
</protein>
<dbReference type="Pfam" id="PF00072">
    <property type="entry name" value="Response_reg"/>
    <property type="match status" value="1"/>
</dbReference>
<evidence type="ECO:0000313" key="5">
    <source>
        <dbReference type="Proteomes" id="UP000290889"/>
    </source>
</evidence>
<feature type="domain" description="HTH LytTR-type" evidence="3">
    <location>
        <begin position="145"/>
        <end position="243"/>
    </location>
</feature>
<name>A0A411EAC2_9FLAO</name>
<reference evidence="4 5" key="1">
    <citation type="submission" date="2019-01" db="EMBL/GenBank/DDBJ databases">
        <title>Muriicola soli sp. nov., isolated from soil.</title>
        <authorList>
            <person name="Kang H.J."/>
            <person name="Kim S.B."/>
        </authorList>
    </citation>
    <scope>NUCLEOTIDE SEQUENCE [LARGE SCALE GENOMIC DNA]</scope>
    <source>
        <strain evidence="4 5">MMS17-SY002</strain>
    </source>
</reference>
<gene>
    <name evidence="4" type="ORF">EQY75_08125</name>
</gene>
<keyword evidence="5" id="KW-1185">Reference proteome</keyword>
<dbReference type="EMBL" id="CP035544">
    <property type="protein sequence ID" value="QBA64493.1"/>
    <property type="molecule type" value="Genomic_DNA"/>
</dbReference>
<feature type="domain" description="Response regulatory" evidence="2">
    <location>
        <begin position="6"/>
        <end position="121"/>
    </location>
</feature>
<feature type="modified residue" description="4-aspartylphosphate" evidence="1">
    <location>
        <position position="56"/>
    </location>
</feature>
<evidence type="ECO:0000259" key="2">
    <source>
        <dbReference type="PROSITE" id="PS50110"/>
    </source>
</evidence>
<evidence type="ECO:0000256" key="1">
    <source>
        <dbReference type="PROSITE-ProRule" id="PRU00169"/>
    </source>
</evidence>
<dbReference type="RefSeq" id="WP_129604745.1">
    <property type="nucleotide sequence ID" value="NZ_CP035544.1"/>
</dbReference>
<dbReference type="InterPro" id="IPR007492">
    <property type="entry name" value="LytTR_DNA-bd_dom"/>
</dbReference>
<dbReference type="SUPFAM" id="SSF52172">
    <property type="entry name" value="CheY-like"/>
    <property type="match status" value="1"/>
</dbReference>
<dbReference type="PROSITE" id="PS50110">
    <property type="entry name" value="RESPONSE_REGULATORY"/>
    <property type="match status" value="1"/>
</dbReference>
<accession>A0A411EAC2</accession>
<dbReference type="PANTHER" id="PTHR37299">
    <property type="entry name" value="TRANSCRIPTIONAL REGULATOR-RELATED"/>
    <property type="match status" value="1"/>
</dbReference>
<sequence length="244" mass="27961">MNKKTRILIVEDDMIIAANISLQLTKAGYEVTGIESRGEEAVIHSRLNPPDIILMDINLKGRLNGIESVKRIQEVIDIPVIYITANNDEATFEEAKHTHPFAFIAKPITMSNVLRSLALAEEQFKTREESVPVEENYIALLNDRIFIRHHGQMVKLLLQDILYIEADRNYCHVMTSKKEYVLTTTLKEMQNKLPEEIFVRVHRSFLVNISKLDVVAEAHVEINRKAIPLSKSNREGLLKHLQTI</sequence>
<evidence type="ECO:0000313" key="4">
    <source>
        <dbReference type="EMBL" id="QBA64493.1"/>
    </source>
</evidence>
<dbReference type="OrthoDB" id="2962330at2"/>
<dbReference type="SMART" id="SM00448">
    <property type="entry name" value="REC"/>
    <property type="match status" value="1"/>
</dbReference>
<dbReference type="InterPro" id="IPR046947">
    <property type="entry name" value="LytR-like"/>
</dbReference>
<organism evidence="4 5">
    <name type="scientific">Muriicola soli</name>
    <dbReference type="NCBI Taxonomy" id="2507538"/>
    <lineage>
        <taxon>Bacteria</taxon>
        <taxon>Pseudomonadati</taxon>
        <taxon>Bacteroidota</taxon>
        <taxon>Flavobacteriia</taxon>
        <taxon>Flavobacteriales</taxon>
        <taxon>Flavobacteriaceae</taxon>
        <taxon>Muriicola</taxon>
    </lineage>
</organism>
<keyword evidence="1" id="KW-0597">Phosphoprotein</keyword>
<dbReference type="PROSITE" id="PS50930">
    <property type="entry name" value="HTH_LYTTR"/>
    <property type="match status" value="1"/>
</dbReference>
<dbReference type="AlphaFoldDB" id="A0A411EAC2"/>
<dbReference type="GO" id="GO:0000156">
    <property type="term" value="F:phosphorelay response regulator activity"/>
    <property type="evidence" value="ECO:0007669"/>
    <property type="project" value="InterPro"/>
</dbReference>
<proteinExistence type="predicted"/>
<evidence type="ECO:0000259" key="3">
    <source>
        <dbReference type="PROSITE" id="PS50930"/>
    </source>
</evidence>
<dbReference type="InterPro" id="IPR001789">
    <property type="entry name" value="Sig_transdc_resp-reg_receiver"/>
</dbReference>
<dbReference type="Gene3D" id="3.40.50.2300">
    <property type="match status" value="1"/>
</dbReference>
<dbReference type="Gene3D" id="2.40.50.1020">
    <property type="entry name" value="LytTr DNA-binding domain"/>
    <property type="match status" value="1"/>
</dbReference>
<dbReference type="KEGG" id="mur:EQY75_08125"/>
<dbReference type="SMART" id="SM00850">
    <property type="entry name" value="LytTR"/>
    <property type="match status" value="1"/>
</dbReference>
<dbReference type="GO" id="GO:0003677">
    <property type="term" value="F:DNA binding"/>
    <property type="evidence" value="ECO:0007669"/>
    <property type="project" value="InterPro"/>
</dbReference>
<dbReference type="CDD" id="cd17534">
    <property type="entry name" value="REC_DC-like"/>
    <property type="match status" value="1"/>
</dbReference>
<dbReference type="Proteomes" id="UP000290889">
    <property type="component" value="Chromosome"/>
</dbReference>
<dbReference type="Pfam" id="PF04397">
    <property type="entry name" value="LytTR"/>
    <property type="match status" value="1"/>
</dbReference>
<dbReference type="InterPro" id="IPR011006">
    <property type="entry name" value="CheY-like_superfamily"/>
</dbReference>